<dbReference type="GO" id="GO:0008622">
    <property type="term" value="C:epsilon DNA polymerase complex"/>
    <property type="evidence" value="ECO:0007669"/>
    <property type="project" value="InterPro"/>
</dbReference>
<evidence type="ECO:0000256" key="1">
    <source>
        <dbReference type="RuleBase" id="RU365029"/>
    </source>
</evidence>
<dbReference type="Pfam" id="PF23250">
    <property type="entry name" value="zf_DPOE_2"/>
    <property type="match status" value="1"/>
</dbReference>
<dbReference type="OrthoDB" id="10060449at2759"/>
<comment type="similarity">
    <text evidence="1">Belongs to the DNA polymerase type-B family.</text>
</comment>
<feature type="non-terminal residue" evidence="2">
    <location>
        <position position="1"/>
    </location>
</feature>
<dbReference type="GO" id="GO:0000278">
    <property type="term" value="P:mitotic cell cycle"/>
    <property type="evidence" value="ECO:0007669"/>
    <property type="project" value="TreeGrafter"/>
</dbReference>
<dbReference type="InterPro" id="IPR029703">
    <property type="entry name" value="POL2"/>
</dbReference>
<dbReference type="PANTHER" id="PTHR10670">
    <property type="entry name" value="DNA POLYMERASE EPSILON CATALYTIC SUBUNIT A"/>
    <property type="match status" value="1"/>
</dbReference>
<keyword evidence="1" id="KW-0408">Iron</keyword>
<dbReference type="PANTHER" id="PTHR10670:SF0">
    <property type="entry name" value="DNA POLYMERASE EPSILON CATALYTIC SUBUNIT A"/>
    <property type="match status" value="1"/>
</dbReference>
<sequence>VLSLDRSLKRQVTGIRRDLLRLIGVGEFSPEAIWIAPHLVRDQPLFHWSNRDSDLASTNPIRSLLIYLPEIACPVCNFTRDIDVCRDTNLIRLVDVTESVAGYWAWICPHCRNPYPRARLEEELVQQLEQIALQHCLQASIMCLVFRPSNPKKNSFMISVYI</sequence>
<name>A0A8E0RQ33_9TREM</name>
<dbReference type="GO" id="GO:0003677">
    <property type="term" value="F:DNA binding"/>
    <property type="evidence" value="ECO:0007669"/>
    <property type="project" value="UniProtKB-KW"/>
</dbReference>
<comment type="function">
    <text evidence="1">DNA polymerase II participates in chromosomal DNA replication.</text>
</comment>
<protein>
    <recommendedName>
        <fullName evidence="1">DNA polymerase epsilon catalytic subunit</fullName>
        <ecNumber evidence="1">2.7.7.7</ecNumber>
    </recommendedName>
</protein>
<keyword evidence="1" id="KW-0238">DNA-binding</keyword>
<dbReference type="GO" id="GO:0008270">
    <property type="term" value="F:zinc ion binding"/>
    <property type="evidence" value="ECO:0007669"/>
    <property type="project" value="UniProtKB-KW"/>
</dbReference>
<keyword evidence="1" id="KW-0004">4Fe-4S</keyword>
<evidence type="ECO:0000313" key="3">
    <source>
        <dbReference type="Proteomes" id="UP000728185"/>
    </source>
</evidence>
<comment type="cofactor">
    <cofactor evidence="1">
        <name>[4Fe-4S] cluster</name>
        <dbReference type="ChEBI" id="CHEBI:49883"/>
    </cofactor>
</comment>
<keyword evidence="1" id="KW-0411">Iron-sulfur</keyword>
<organism evidence="2 3">
    <name type="scientific">Fasciolopsis buskii</name>
    <dbReference type="NCBI Taxonomy" id="27845"/>
    <lineage>
        <taxon>Eukaryota</taxon>
        <taxon>Metazoa</taxon>
        <taxon>Spiralia</taxon>
        <taxon>Lophotrochozoa</taxon>
        <taxon>Platyhelminthes</taxon>
        <taxon>Trematoda</taxon>
        <taxon>Digenea</taxon>
        <taxon>Plagiorchiida</taxon>
        <taxon>Echinostomata</taxon>
        <taxon>Echinostomatoidea</taxon>
        <taxon>Fasciolidae</taxon>
        <taxon>Fasciolopsis</taxon>
    </lineage>
</organism>
<comment type="caution">
    <text evidence="2">The sequence shown here is derived from an EMBL/GenBank/DDBJ whole genome shotgun (WGS) entry which is preliminary data.</text>
</comment>
<dbReference type="Proteomes" id="UP000728185">
    <property type="component" value="Unassembled WGS sequence"/>
</dbReference>
<keyword evidence="1" id="KW-0548">Nucleotidyltransferase</keyword>
<proteinExistence type="inferred from homology"/>
<dbReference type="GO" id="GO:0003887">
    <property type="term" value="F:DNA-directed DNA polymerase activity"/>
    <property type="evidence" value="ECO:0007669"/>
    <property type="project" value="UniProtKB-KW"/>
</dbReference>
<dbReference type="EC" id="2.7.7.7" evidence="1"/>
<keyword evidence="3" id="KW-1185">Reference proteome</keyword>
<accession>A0A8E0RQ33</accession>
<dbReference type="GO" id="GO:0045004">
    <property type="term" value="P:DNA replication proofreading"/>
    <property type="evidence" value="ECO:0007669"/>
    <property type="project" value="TreeGrafter"/>
</dbReference>
<dbReference type="GO" id="GO:0006297">
    <property type="term" value="P:nucleotide-excision repair, DNA gap filling"/>
    <property type="evidence" value="ECO:0007669"/>
    <property type="project" value="TreeGrafter"/>
</dbReference>
<keyword evidence="1" id="KW-0235">DNA replication</keyword>
<keyword evidence="1" id="KW-0863">Zinc-finger</keyword>
<dbReference type="GO" id="GO:0006272">
    <property type="term" value="P:leading strand elongation"/>
    <property type="evidence" value="ECO:0007669"/>
    <property type="project" value="TreeGrafter"/>
</dbReference>
<dbReference type="GO" id="GO:0006287">
    <property type="term" value="P:base-excision repair, gap-filling"/>
    <property type="evidence" value="ECO:0007669"/>
    <property type="project" value="TreeGrafter"/>
</dbReference>
<reference evidence="2" key="1">
    <citation type="submission" date="2019-05" db="EMBL/GenBank/DDBJ databases">
        <title>Annotation for the trematode Fasciolopsis buski.</title>
        <authorList>
            <person name="Choi Y.-J."/>
        </authorList>
    </citation>
    <scope>NUCLEOTIDE SEQUENCE</scope>
    <source>
        <strain evidence="2">HT</strain>
        <tissue evidence="2">Whole worm</tissue>
    </source>
</reference>
<evidence type="ECO:0000313" key="2">
    <source>
        <dbReference type="EMBL" id="KAA0190261.1"/>
    </source>
</evidence>
<keyword evidence="1" id="KW-0479">Metal-binding</keyword>
<dbReference type="GO" id="GO:0051539">
    <property type="term" value="F:4 iron, 4 sulfur cluster binding"/>
    <property type="evidence" value="ECO:0007669"/>
    <property type="project" value="UniProtKB-KW"/>
</dbReference>
<keyword evidence="1" id="KW-0239">DNA-directed DNA polymerase</keyword>
<comment type="catalytic activity">
    <reaction evidence="1">
        <text>DNA(n) + a 2'-deoxyribonucleoside 5'-triphosphate = DNA(n+1) + diphosphate</text>
        <dbReference type="Rhea" id="RHEA:22508"/>
        <dbReference type="Rhea" id="RHEA-COMP:17339"/>
        <dbReference type="Rhea" id="RHEA-COMP:17340"/>
        <dbReference type="ChEBI" id="CHEBI:33019"/>
        <dbReference type="ChEBI" id="CHEBI:61560"/>
        <dbReference type="ChEBI" id="CHEBI:173112"/>
        <dbReference type="EC" id="2.7.7.7"/>
    </reaction>
</comment>
<keyword evidence="1" id="KW-0539">Nucleus</keyword>
<dbReference type="EMBL" id="LUCM01007251">
    <property type="protein sequence ID" value="KAA0190261.1"/>
    <property type="molecule type" value="Genomic_DNA"/>
</dbReference>
<comment type="subcellular location">
    <subcellularLocation>
        <location evidence="1">Nucleus</location>
    </subcellularLocation>
</comment>
<dbReference type="GO" id="GO:0008310">
    <property type="term" value="F:single-stranded DNA 3'-5' DNA exonuclease activity"/>
    <property type="evidence" value="ECO:0007669"/>
    <property type="project" value="TreeGrafter"/>
</dbReference>
<keyword evidence="1" id="KW-0862">Zinc</keyword>
<dbReference type="AlphaFoldDB" id="A0A8E0RQ33"/>
<gene>
    <name evidence="2" type="ORF">FBUS_05580</name>
</gene>
<keyword evidence="1" id="KW-0808">Transferase</keyword>